<dbReference type="GO" id="GO:0008784">
    <property type="term" value="F:alanine racemase activity"/>
    <property type="evidence" value="ECO:0007669"/>
    <property type="project" value="UniProtKB-UniRule"/>
</dbReference>
<comment type="cofactor">
    <cofactor evidence="1 4 5">
        <name>pyridoxal 5'-phosphate</name>
        <dbReference type="ChEBI" id="CHEBI:597326"/>
    </cofactor>
</comment>
<dbReference type="Pfam" id="PF01168">
    <property type="entry name" value="Ala_racemase_N"/>
    <property type="match status" value="1"/>
</dbReference>
<comment type="pathway">
    <text evidence="4">Amino-acid biosynthesis; D-alanine biosynthesis; D-alanine from L-alanine: step 1/1.</text>
</comment>
<dbReference type="EC" id="5.1.1.1" evidence="4"/>
<dbReference type="PANTHER" id="PTHR30511:SF0">
    <property type="entry name" value="ALANINE RACEMASE, CATABOLIC-RELATED"/>
    <property type="match status" value="1"/>
</dbReference>
<comment type="catalytic activity">
    <reaction evidence="4">
        <text>L-alanine = D-alanine</text>
        <dbReference type="Rhea" id="RHEA:20249"/>
        <dbReference type="ChEBI" id="CHEBI:57416"/>
        <dbReference type="ChEBI" id="CHEBI:57972"/>
        <dbReference type="EC" id="5.1.1.1"/>
    </reaction>
</comment>
<evidence type="ECO:0000313" key="10">
    <source>
        <dbReference type="Proteomes" id="UP000468668"/>
    </source>
</evidence>
<evidence type="ECO:0000256" key="6">
    <source>
        <dbReference type="PIRSR" id="PIRSR600821-52"/>
    </source>
</evidence>
<evidence type="ECO:0000259" key="8">
    <source>
        <dbReference type="SMART" id="SM01005"/>
    </source>
</evidence>
<dbReference type="InterPro" id="IPR009006">
    <property type="entry name" value="Ala_racemase/Decarboxylase_C"/>
</dbReference>
<feature type="binding site" evidence="4 6">
    <location>
        <position position="343"/>
    </location>
    <ligand>
        <name>substrate</name>
    </ligand>
</feature>
<feature type="region of interest" description="Disordered" evidence="7">
    <location>
        <begin position="1"/>
        <end position="22"/>
    </location>
</feature>
<dbReference type="GO" id="GO:0030170">
    <property type="term" value="F:pyridoxal phosphate binding"/>
    <property type="evidence" value="ECO:0007669"/>
    <property type="project" value="UniProtKB-UniRule"/>
</dbReference>
<dbReference type="Gene3D" id="3.20.20.10">
    <property type="entry name" value="Alanine racemase"/>
    <property type="match status" value="1"/>
</dbReference>
<keyword evidence="2 4" id="KW-0663">Pyridoxal phosphate</keyword>
<feature type="active site" description="Proton acceptor; specific for D-alanine" evidence="4">
    <location>
        <position position="68"/>
    </location>
</feature>
<reference evidence="9 10" key="1">
    <citation type="submission" date="2019-09" db="EMBL/GenBank/DDBJ databases">
        <title>Whole genome shotgun sequencing (WGS) of Ellagibacter isourolithinifaciens DSM 104140(T) and Adlercreutzia muris DSM 29508(T).</title>
        <authorList>
            <person name="Stoll D.A."/>
            <person name="Danylec N."/>
            <person name="Huch M."/>
        </authorList>
    </citation>
    <scope>NUCLEOTIDE SEQUENCE [LARGE SCALE GENOMIC DNA]</scope>
    <source>
        <strain evidence="9 10">DSM 104140</strain>
    </source>
</reference>
<evidence type="ECO:0000256" key="4">
    <source>
        <dbReference type="HAMAP-Rule" id="MF_01201"/>
    </source>
</evidence>
<evidence type="ECO:0000256" key="2">
    <source>
        <dbReference type="ARBA" id="ARBA00022898"/>
    </source>
</evidence>
<dbReference type="HAMAP" id="MF_01201">
    <property type="entry name" value="Ala_racemase"/>
    <property type="match status" value="1"/>
</dbReference>
<feature type="domain" description="Alanine racemase C-terminal" evidence="8">
    <location>
        <begin position="274"/>
        <end position="409"/>
    </location>
</feature>
<dbReference type="InterPro" id="IPR001608">
    <property type="entry name" value="Ala_racemase_N"/>
</dbReference>
<dbReference type="Gene3D" id="2.40.37.10">
    <property type="entry name" value="Lyase, Ornithine Decarboxylase, Chain A, domain 1"/>
    <property type="match status" value="1"/>
</dbReference>
<dbReference type="EMBL" id="WAJR01000002">
    <property type="protein sequence ID" value="KAB1642529.1"/>
    <property type="molecule type" value="Genomic_DNA"/>
</dbReference>
<feature type="modified residue" description="N6-(pyridoxal phosphate)lysine" evidence="4 5">
    <location>
        <position position="68"/>
    </location>
</feature>
<dbReference type="PROSITE" id="PS00395">
    <property type="entry name" value="ALANINE_RACEMASE"/>
    <property type="match status" value="1"/>
</dbReference>
<feature type="binding site" evidence="4 6">
    <location>
        <position position="166"/>
    </location>
    <ligand>
        <name>substrate</name>
    </ligand>
</feature>
<dbReference type="InterPro" id="IPR000821">
    <property type="entry name" value="Ala_racemase"/>
</dbReference>
<dbReference type="SUPFAM" id="SSF51419">
    <property type="entry name" value="PLP-binding barrel"/>
    <property type="match status" value="1"/>
</dbReference>
<evidence type="ECO:0000256" key="7">
    <source>
        <dbReference type="SAM" id="MobiDB-lite"/>
    </source>
</evidence>
<dbReference type="GO" id="GO:0030632">
    <property type="term" value="P:D-alanine biosynthetic process"/>
    <property type="evidence" value="ECO:0007669"/>
    <property type="project" value="UniProtKB-UniRule"/>
</dbReference>
<dbReference type="InterPro" id="IPR020622">
    <property type="entry name" value="Ala_racemase_pyridoxalP-BS"/>
</dbReference>
<dbReference type="FunFam" id="3.20.20.10:FF:000002">
    <property type="entry name" value="Alanine racemase"/>
    <property type="match status" value="1"/>
</dbReference>
<comment type="similarity">
    <text evidence="4">Belongs to the alanine racemase family.</text>
</comment>
<dbReference type="SUPFAM" id="SSF50621">
    <property type="entry name" value="Alanine racemase C-terminal domain-like"/>
    <property type="match status" value="1"/>
</dbReference>
<keyword evidence="3 4" id="KW-0413">Isomerase</keyword>
<dbReference type="CDD" id="cd00430">
    <property type="entry name" value="PLPDE_III_AR"/>
    <property type="match status" value="1"/>
</dbReference>
<comment type="function">
    <text evidence="4">Catalyzes the interconversion of L-alanine and D-alanine. May also act on other amino acids.</text>
</comment>
<dbReference type="Pfam" id="PF00842">
    <property type="entry name" value="Ala_racemase_C"/>
    <property type="match status" value="1"/>
</dbReference>
<dbReference type="SMART" id="SM01005">
    <property type="entry name" value="Ala_racemase_C"/>
    <property type="match status" value="1"/>
</dbReference>
<evidence type="ECO:0000256" key="3">
    <source>
        <dbReference type="ARBA" id="ARBA00023235"/>
    </source>
</evidence>
<sequence>MTPDETSAAGAQDEQAEKPVFDPDQLALIPETDRRWSWVEVDLSAIRHNVGVARSLIKPSTRLLAVVKSDAYGHGAVRVAKTALQSGANYLAVATVDEGIKLREGMVGAPIVLLSEPPATAAPLLLAYKIMPSIYTPEFAIAYAEKADEYGIRAPFHLAVNTGMNRIGVRYDNVVDFMRKVSFHRALDLVGTFTHFATADCEGTLDFGIQVKRFTEAISALREVGIDPGIVHCANSAATVRYPQVHFDMVRWGVSLYGLHTCQETRSMINLKPAMSVHARITDTRTLPMSEGVSYGLNYRSPGSVKICTVPVGYADGLNRGLSGRTDFIVDGTRVRQVGNICMDQCMFEVDLRTYGTRRRLDPQIGDEVVIVGRQGDSVVTLDDMANKLGTIHYELACAFGMRLPKVYV</sequence>
<comment type="caution">
    <text evidence="9">The sequence shown here is derived from an EMBL/GenBank/DDBJ whole genome shotgun (WGS) entry which is preliminary data.</text>
</comment>
<dbReference type="PANTHER" id="PTHR30511">
    <property type="entry name" value="ALANINE RACEMASE"/>
    <property type="match status" value="1"/>
</dbReference>
<dbReference type="OrthoDB" id="9813814at2"/>
<dbReference type="GO" id="GO:0005829">
    <property type="term" value="C:cytosol"/>
    <property type="evidence" value="ECO:0007669"/>
    <property type="project" value="TreeGrafter"/>
</dbReference>
<accession>A0A6N6NUV9</accession>
<feature type="active site" description="Proton acceptor; specific for L-alanine" evidence="4">
    <location>
        <position position="295"/>
    </location>
</feature>
<dbReference type="InterPro" id="IPR029066">
    <property type="entry name" value="PLP-binding_barrel"/>
</dbReference>
<proteinExistence type="inferred from homology"/>
<dbReference type="UniPathway" id="UPA00042">
    <property type="reaction ID" value="UER00497"/>
</dbReference>
<protein>
    <recommendedName>
        <fullName evidence="4">Alanine racemase</fullName>
        <ecNumber evidence="4">5.1.1.1</ecNumber>
    </recommendedName>
</protein>
<dbReference type="Proteomes" id="UP000468668">
    <property type="component" value="Unassembled WGS sequence"/>
</dbReference>
<evidence type="ECO:0000313" key="9">
    <source>
        <dbReference type="EMBL" id="KAB1642529.1"/>
    </source>
</evidence>
<organism evidence="9 10">
    <name type="scientific">Ellagibacter isourolithinifaciens</name>
    <dbReference type="NCBI Taxonomy" id="2137581"/>
    <lineage>
        <taxon>Bacteria</taxon>
        <taxon>Bacillati</taxon>
        <taxon>Actinomycetota</taxon>
        <taxon>Coriobacteriia</taxon>
        <taxon>Eggerthellales</taxon>
        <taxon>Eggerthellaceae</taxon>
        <taxon>Ellagibacter</taxon>
    </lineage>
</organism>
<keyword evidence="10" id="KW-1185">Reference proteome</keyword>
<dbReference type="NCBIfam" id="TIGR00492">
    <property type="entry name" value="alr"/>
    <property type="match status" value="1"/>
</dbReference>
<dbReference type="PRINTS" id="PR00992">
    <property type="entry name" value="ALARACEMASE"/>
</dbReference>
<evidence type="ECO:0000256" key="1">
    <source>
        <dbReference type="ARBA" id="ARBA00001933"/>
    </source>
</evidence>
<evidence type="ECO:0000256" key="5">
    <source>
        <dbReference type="PIRSR" id="PIRSR600821-50"/>
    </source>
</evidence>
<name>A0A6N6NUV9_9ACTN</name>
<dbReference type="InterPro" id="IPR011079">
    <property type="entry name" value="Ala_racemase_C"/>
</dbReference>
<dbReference type="AlphaFoldDB" id="A0A6N6NUV9"/>
<gene>
    <name evidence="9" type="primary">alr</name>
    <name evidence="9" type="ORF">F8C90_01340</name>
</gene>